<feature type="domain" description="Bulb-type lectin" evidence="25">
    <location>
        <begin position="24"/>
        <end position="144"/>
    </location>
</feature>
<dbReference type="Gene3D" id="3.30.200.20">
    <property type="entry name" value="Phosphorylase Kinase, domain 1"/>
    <property type="match status" value="2"/>
</dbReference>
<dbReference type="PROSITE" id="PS00108">
    <property type="entry name" value="PROTEIN_KINASE_ST"/>
    <property type="match status" value="1"/>
</dbReference>
<evidence type="ECO:0000256" key="20">
    <source>
        <dbReference type="ARBA" id="ARBA00047899"/>
    </source>
</evidence>
<feature type="domain" description="Bulb-type lectin" evidence="25">
    <location>
        <begin position="820"/>
        <end position="942"/>
    </location>
</feature>
<evidence type="ECO:0000256" key="7">
    <source>
        <dbReference type="ARBA" id="ARBA00022536"/>
    </source>
</evidence>
<keyword evidence="16 23" id="KW-0472">Membrane</keyword>
<dbReference type="Gene3D" id="2.90.10.30">
    <property type="match status" value="1"/>
</dbReference>
<dbReference type="FunFam" id="1.10.510.10:FF:000237">
    <property type="entry name" value="G-type lectin S-receptor-like serine/threonine-protein kinase"/>
    <property type="match status" value="1"/>
</dbReference>
<feature type="transmembrane region" description="Helical" evidence="23">
    <location>
        <begin position="1232"/>
        <end position="1258"/>
    </location>
</feature>
<dbReference type="InterPro" id="IPR051343">
    <property type="entry name" value="G-type_lectin_kinases/EP1-like"/>
</dbReference>
<dbReference type="EMBL" id="UZAU01000385">
    <property type="status" value="NOT_ANNOTATED_CDS"/>
    <property type="molecule type" value="Genomic_DNA"/>
</dbReference>
<dbReference type="FunFam" id="1.10.510.10:FF:000240">
    <property type="entry name" value="Lectin-domain containing receptor kinase A4.3"/>
    <property type="match status" value="1"/>
</dbReference>
<keyword evidence="14 22" id="KW-0067">ATP-binding</keyword>
<reference evidence="26" key="1">
    <citation type="submission" date="2018-11" db="EMBL/GenBank/DDBJ databases">
        <authorList>
            <person name="Grassa J C."/>
        </authorList>
    </citation>
    <scope>NUCLEOTIDE SEQUENCE [LARGE SCALE GENOMIC DNA]</scope>
</reference>
<dbReference type="InterPro" id="IPR001245">
    <property type="entry name" value="Ser-Thr/Tyr_kinase_cat_dom"/>
</dbReference>
<dbReference type="GO" id="GO:0005886">
    <property type="term" value="C:plasma membrane"/>
    <property type="evidence" value="ECO:0007669"/>
    <property type="project" value="UniProtKB-SubCell"/>
</dbReference>
<comment type="similarity">
    <text evidence="2">In the N-terminal section; belongs to the leguminous lectin family.</text>
</comment>
<evidence type="ECO:0000259" key="25">
    <source>
        <dbReference type="PROSITE" id="PS50927"/>
    </source>
</evidence>
<reference evidence="26" key="2">
    <citation type="submission" date="2021-03" db="UniProtKB">
        <authorList>
            <consortium name="EnsemblPlants"/>
        </authorList>
    </citation>
    <scope>IDENTIFICATION</scope>
</reference>
<evidence type="ECO:0000256" key="6">
    <source>
        <dbReference type="ARBA" id="ARBA00022527"/>
    </source>
</evidence>
<dbReference type="InterPro" id="IPR008271">
    <property type="entry name" value="Ser/Thr_kinase_AS"/>
</dbReference>
<name>A0A803PCK6_CANSA</name>
<evidence type="ECO:0000256" key="10">
    <source>
        <dbReference type="ARBA" id="ARBA00022729"/>
    </source>
</evidence>
<keyword evidence="18" id="KW-0675">Receptor</keyword>
<dbReference type="OMA" id="FCAEERK"/>
<comment type="subcellular location">
    <subcellularLocation>
        <location evidence="1">Cell membrane</location>
        <topology evidence="1">Single-pass type I membrane protein</topology>
    </subcellularLocation>
</comment>
<dbReference type="PANTHER" id="PTHR47976:SF27">
    <property type="entry name" value="RECEPTOR-LIKE SERINE_THREONINE-PROTEIN KINASE"/>
    <property type="match status" value="1"/>
</dbReference>
<evidence type="ECO:0000256" key="15">
    <source>
        <dbReference type="ARBA" id="ARBA00022989"/>
    </source>
</evidence>
<keyword evidence="15 23" id="KW-1133">Transmembrane helix</keyword>
<evidence type="ECO:0000256" key="14">
    <source>
        <dbReference type="ARBA" id="ARBA00022840"/>
    </source>
</evidence>
<keyword evidence="5" id="KW-1003">Cell membrane</keyword>
<evidence type="ECO:0000256" key="12">
    <source>
        <dbReference type="ARBA" id="ARBA00022741"/>
    </source>
</evidence>
<evidence type="ECO:0000256" key="9">
    <source>
        <dbReference type="ARBA" id="ARBA00022692"/>
    </source>
</evidence>
<evidence type="ECO:0000259" key="24">
    <source>
        <dbReference type="PROSITE" id="PS50011"/>
    </source>
</evidence>
<feature type="domain" description="Protein kinase" evidence="24">
    <location>
        <begin position="516"/>
        <end position="787"/>
    </location>
</feature>
<feature type="binding site" evidence="22">
    <location>
        <position position="1327"/>
    </location>
    <ligand>
        <name>ATP</name>
        <dbReference type="ChEBI" id="CHEBI:30616"/>
    </ligand>
</feature>
<evidence type="ECO:0000256" key="16">
    <source>
        <dbReference type="ARBA" id="ARBA00023136"/>
    </source>
</evidence>
<dbReference type="Gene3D" id="1.10.510.10">
    <property type="entry name" value="Transferase(Phosphotransferase) domain 1"/>
    <property type="match status" value="2"/>
</dbReference>
<dbReference type="FunFam" id="3.30.200.20:FF:000059">
    <property type="entry name" value="S-receptor-like serine/threonine-protein kinase"/>
    <property type="match status" value="2"/>
</dbReference>
<evidence type="ECO:0000256" key="23">
    <source>
        <dbReference type="SAM" id="Phobius"/>
    </source>
</evidence>
<sequence length="1579" mass="177880">MLLSASAISLHLLASADDKIISEGASLVPIATTSRDHSFWSSSSGYFSFGFYSYGKGYAIGIWLVGAEKNTTVWTSNRDSRPILTSSSPKVVLDNGKLVLTRAHEPETHVANSSFLTVFSASMLDNGNFVLYNKNNKTIWQSFDYPTDTILQGQFLATGARLYSNSNNTNHGTGTFHLDMQGDGNLVLYGRKDGDRPQDAYWATNTAQSRLPVINYTLYLNETGLLAVLNRNYGIISSLNDDDTSYEITERNGTIFRATLDADGIFRLYSHRREEETENLKESMVWSSIDNPCQVRGTCGLNSYCTTVDAESKCLCIPGTDYADSIKGSTPYCLRKYPLRECRDGGKENTTSYNIKEMENMYWSDNPYAAVKMYPDQCRKSCLEDCYCGVALYYRSNGLCTKHQLPLKYVRRDFSQSTTAFFKFGDTITIDSNNTLEKTPKSRNQGVTKNNMVQIIVLVLGFTIFSFAALAIFGIYAFKIRDLRYKRLMDIGNLSVVGDQLTLRVFSYNDLKRATNGFKEELGKGSFGAVYKGALNRGRKLVAVKRLEKLVEEGESEFLSEMRAIGRANHKNIVRLLGYCAEGSKRLLVYEYMSYGSLANLLFKKESKRLDWEERVRIAIDVARGILYLHEECKTPIIHCDIKPQNILMDNFWTAKISDFGLAKLLMPDQTRTMTRVRGTRGYLAPEWQKNIPISVKTDVYSYGIVLLEIICCRNNLEVNVEDPDEIVLANWVYKCFVSMELDKLVIGEEVDKKTLENMVKVGLWCIQDDPALRPSMKSVMLMLEGITEISVPPCPTYSPTFILTPVLWENASALRICLSLLVAHDHKNISSTRLSCWTSPSGLFAFGFYPQGNGFAVGIWIVNQTDQTTIVWTANRDDPPVSSMATLELTTKGLSLRDNKTMIESKVNGAEDSNITSAALLDSGSFVLYSNDSIIWDSFDYPTDTILGGQNLSYSDNTQLVSSVSTTNHSSGKFSLLLKYDGNTNLALYLVSTSDTYWIPTSPGRIYDRLSLNFEEGNRGKNGSVIYRATVDDDGVFRLYSHHSYSVSHNNVFTSKVQVEWSAFKDKCRVKGVCGLNSYCSVQEKKVDCYCYPGFAFINPMLRSTGCYRKFTRDGCKTRKDDGEPASSMINSYNVTPIENMLWDDSDSYSDVLMEKKACSYSCLADCDCWAALHTEGHCRKCKLPLKYGRLDQSMPATAFLKMVHLGNYSLKGEVPMNSTDVTDQARKSTILIILGSSLGSIAFFCSLLAVSGFLVYKRRVHSYKKLLMENSKLGFAEDFGLQVFSYNELERATEGFKDELGRGLFGAVYKGTLLYGGENRAIAVKRLEKFVEEGIREFRAEMSAIGRTHHRNLVQLLGFCIEDSKMLLVYEFMSNGSLSDLLFKATKQPSWKDRVRLIQEVAKGVLYLHEECAVHIIHGNLKSQNILLDESWTAKISDFGFSRLLLMPSHVQMSKALVEERAAYSAPEWQKNAVMSVKVDVFSFGVVLLETIFFKMNTDVKVSENEEMVLYRRVYNWYKAGELLKLVEGERNVDVRTLERLVRVGLWCTQDDPDLRPLMKTVILMLEGTVDVPRPPT</sequence>
<dbReference type="Proteomes" id="UP000596661">
    <property type="component" value="Chromosome 4"/>
</dbReference>
<dbReference type="GO" id="GO:0004674">
    <property type="term" value="F:protein serine/threonine kinase activity"/>
    <property type="evidence" value="ECO:0007669"/>
    <property type="project" value="UniProtKB-KW"/>
</dbReference>
<evidence type="ECO:0000256" key="11">
    <source>
        <dbReference type="ARBA" id="ARBA00022734"/>
    </source>
</evidence>
<dbReference type="PANTHER" id="PTHR47976">
    <property type="entry name" value="G-TYPE LECTIN S-RECEPTOR-LIKE SERINE/THREONINE-PROTEIN KINASE SD2-5"/>
    <property type="match status" value="1"/>
</dbReference>
<feature type="domain" description="Bulb-type lectin" evidence="25">
    <location>
        <begin position="147"/>
        <end position="281"/>
    </location>
</feature>
<dbReference type="InterPro" id="IPR001480">
    <property type="entry name" value="Bulb-type_lectin_dom"/>
</dbReference>
<dbReference type="Pfam" id="PF07714">
    <property type="entry name" value="PK_Tyr_Ser-Thr"/>
    <property type="match status" value="1"/>
</dbReference>
<evidence type="ECO:0000256" key="17">
    <source>
        <dbReference type="ARBA" id="ARBA00023157"/>
    </source>
</evidence>
<keyword evidence="10" id="KW-0732">Signal</keyword>
<dbReference type="CDD" id="cd14066">
    <property type="entry name" value="STKc_IRAK"/>
    <property type="match status" value="1"/>
</dbReference>
<evidence type="ECO:0000256" key="3">
    <source>
        <dbReference type="ARBA" id="ARBA00010217"/>
    </source>
</evidence>
<dbReference type="EnsemblPlants" id="evm.model.04.1312">
    <property type="protein sequence ID" value="cds.evm.model.04.1312"/>
    <property type="gene ID" value="evm.TU.04.1312"/>
</dbReference>
<dbReference type="Pfam" id="PF01453">
    <property type="entry name" value="B_lectin"/>
    <property type="match status" value="2"/>
</dbReference>
<accession>A0A803PCK6</accession>
<evidence type="ECO:0000313" key="27">
    <source>
        <dbReference type="Proteomes" id="UP000596661"/>
    </source>
</evidence>
<dbReference type="GO" id="GO:0030246">
    <property type="term" value="F:carbohydrate binding"/>
    <property type="evidence" value="ECO:0007669"/>
    <property type="project" value="UniProtKB-KW"/>
</dbReference>
<dbReference type="InterPro" id="IPR000719">
    <property type="entry name" value="Prot_kinase_dom"/>
</dbReference>
<feature type="transmembrane region" description="Helical" evidence="23">
    <location>
        <begin position="452"/>
        <end position="478"/>
    </location>
</feature>
<keyword evidence="9 23" id="KW-0812">Transmembrane</keyword>
<dbReference type="SUPFAM" id="SSF56112">
    <property type="entry name" value="Protein kinase-like (PK-like)"/>
    <property type="match status" value="2"/>
</dbReference>
<dbReference type="Pfam" id="PF00069">
    <property type="entry name" value="Pkinase"/>
    <property type="match status" value="1"/>
</dbReference>
<dbReference type="EC" id="2.7.11.1" evidence="4"/>
<dbReference type="InterPro" id="IPR011009">
    <property type="entry name" value="Kinase-like_dom_sf"/>
</dbReference>
<keyword evidence="19" id="KW-0325">Glycoprotein</keyword>
<dbReference type="GO" id="GO:0002229">
    <property type="term" value="P:defense response to oomycetes"/>
    <property type="evidence" value="ECO:0007669"/>
    <property type="project" value="UniProtKB-ARBA"/>
</dbReference>
<dbReference type="SMART" id="SM00220">
    <property type="entry name" value="S_TKc"/>
    <property type="match status" value="2"/>
</dbReference>
<evidence type="ECO:0000256" key="21">
    <source>
        <dbReference type="ARBA" id="ARBA00048679"/>
    </source>
</evidence>
<keyword evidence="11" id="KW-0430">Lectin</keyword>
<evidence type="ECO:0000256" key="5">
    <source>
        <dbReference type="ARBA" id="ARBA00022475"/>
    </source>
</evidence>
<evidence type="ECO:0000256" key="22">
    <source>
        <dbReference type="PROSITE-ProRule" id="PRU10141"/>
    </source>
</evidence>
<evidence type="ECO:0000256" key="18">
    <source>
        <dbReference type="ARBA" id="ARBA00023170"/>
    </source>
</evidence>
<keyword evidence="27" id="KW-1185">Reference proteome</keyword>
<evidence type="ECO:0000256" key="8">
    <source>
        <dbReference type="ARBA" id="ARBA00022679"/>
    </source>
</evidence>
<dbReference type="PROSITE" id="PS00107">
    <property type="entry name" value="PROTEIN_KINASE_ATP"/>
    <property type="match status" value="2"/>
</dbReference>
<dbReference type="InterPro" id="IPR036426">
    <property type="entry name" value="Bulb-type_lectin_dom_sf"/>
</dbReference>
<dbReference type="SMART" id="SM00108">
    <property type="entry name" value="B_lectin"/>
    <property type="match status" value="3"/>
</dbReference>
<organism evidence="26 27">
    <name type="scientific">Cannabis sativa</name>
    <name type="common">Hemp</name>
    <name type="synonym">Marijuana</name>
    <dbReference type="NCBI Taxonomy" id="3483"/>
    <lineage>
        <taxon>Eukaryota</taxon>
        <taxon>Viridiplantae</taxon>
        <taxon>Streptophyta</taxon>
        <taxon>Embryophyta</taxon>
        <taxon>Tracheophyta</taxon>
        <taxon>Spermatophyta</taxon>
        <taxon>Magnoliopsida</taxon>
        <taxon>eudicotyledons</taxon>
        <taxon>Gunneridae</taxon>
        <taxon>Pentapetalae</taxon>
        <taxon>rosids</taxon>
        <taxon>fabids</taxon>
        <taxon>Rosales</taxon>
        <taxon>Cannabaceae</taxon>
        <taxon>Cannabis</taxon>
    </lineage>
</organism>
<dbReference type="InterPro" id="IPR017441">
    <property type="entry name" value="Protein_kinase_ATP_BS"/>
</dbReference>
<evidence type="ECO:0000256" key="19">
    <source>
        <dbReference type="ARBA" id="ARBA00023180"/>
    </source>
</evidence>
<proteinExistence type="inferred from homology"/>
<keyword evidence="6" id="KW-0723">Serine/threonine-protein kinase</keyword>
<dbReference type="GO" id="GO:0005524">
    <property type="term" value="F:ATP binding"/>
    <property type="evidence" value="ECO:0007669"/>
    <property type="project" value="UniProtKB-UniRule"/>
</dbReference>
<evidence type="ECO:0000256" key="13">
    <source>
        <dbReference type="ARBA" id="ARBA00022777"/>
    </source>
</evidence>
<evidence type="ECO:0000256" key="2">
    <source>
        <dbReference type="ARBA" id="ARBA00008536"/>
    </source>
</evidence>
<keyword evidence="17" id="KW-1015">Disulfide bond</keyword>
<keyword evidence="7" id="KW-0245">EGF-like domain</keyword>
<feature type="binding site" evidence="22">
    <location>
        <position position="545"/>
    </location>
    <ligand>
        <name>ATP</name>
        <dbReference type="ChEBI" id="CHEBI:30616"/>
    </ligand>
</feature>
<protein>
    <recommendedName>
        <fullName evidence="4">non-specific serine/threonine protein kinase</fullName>
        <ecNumber evidence="4">2.7.11.1</ecNumber>
    </recommendedName>
</protein>
<dbReference type="PROSITE" id="PS50011">
    <property type="entry name" value="PROTEIN_KINASE_DOM"/>
    <property type="match status" value="2"/>
</dbReference>
<dbReference type="FunFam" id="2.90.10.30:FF:000001">
    <property type="entry name" value="Serine/threonine-protein kinase"/>
    <property type="match status" value="1"/>
</dbReference>
<comment type="catalytic activity">
    <reaction evidence="20">
        <text>L-threonyl-[protein] + ATP = O-phospho-L-threonyl-[protein] + ADP + H(+)</text>
        <dbReference type="Rhea" id="RHEA:46608"/>
        <dbReference type="Rhea" id="RHEA-COMP:11060"/>
        <dbReference type="Rhea" id="RHEA-COMP:11605"/>
        <dbReference type="ChEBI" id="CHEBI:15378"/>
        <dbReference type="ChEBI" id="CHEBI:30013"/>
        <dbReference type="ChEBI" id="CHEBI:30616"/>
        <dbReference type="ChEBI" id="CHEBI:61977"/>
        <dbReference type="ChEBI" id="CHEBI:456216"/>
        <dbReference type="EC" id="2.7.11.1"/>
    </reaction>
</comment>
<dbReference type="SUPFAM" id="SSF51110">
    <property type="entry name" value="alpha-D-mannose-specific plant lectins"/>
    <property type="match status" value="3"/>
</dbReference>
<evidence type="ECO:0000256" key="4">
    <source>
        <dbReference type="ARBA" id="ARBA00012513"/>
    </source>
</evidence>
<comment type="catalytic activity">
    <reaction evidence="21">
        <text>L-seryl-[protein] + ATP = O-phospho-L-seryl-[protein] + ADP + H(+)</text>
        <dbReference type="Rhea" id="RHEA:17989"/>
        <dbReference type="Rhea" id="RHEA-COMP:9863"/>
        <dbReference type="Rhea" id="RHEA-COMP:11604"/>
        <dbReference type="ChEBI" id="CHEBI:15378"/>
        <dbReference type="ChEBI" id="CHEBI:29999"/>
        <dbReference type="ChEBI" id="CHEBI:30616"/>
        <dbReference type="ChEBI" id="CHEBI:83421"/>
        <dbReference type="ChEBI" id="CHEBI:456216"/>
        <dbReference type="EC" id="2.7.11.1"/>
    </reaction>
</comment>
<dbReference type="FunFam" id="2.90.10.10:FF:000026">
    <property type="entry name" value="Serine/threonine-protein kinase"/>
    <property type="match status" value="1"/>
</dbReference>
<comment type="similarity">
    <text evidence="3">In the C-terminal section; belongs to the protein kinase superfamily. Ser/Thr protein kinase family.</text>
</comment>
<dbReference type="PROSITE" id="PS50927">
    <property type="entry name" value="BULB_LECTIN"/>
    <property type="match status" value="3"/>
</dbReference>
<keyword evidence="12 22" id="KW-0547">Nucleotide-binding</keyword>
<evidence type="ECO:0000256" key="1">
    <source>
        <dbReference type="ARBA" id="ARBA00004251"/>
    </source>
</evidence>
<dbReference type="Gene3D" id="2.90.10.10">
    <property type="entry name" value="Bulb-type lectin domain"/>
    <property type="match status" value="2"/>
</dbReference>
<feature type="domain" description="Protein kinase" evidence="24">
    <location>
        <begin position="1296"/>
        <end position="1572"/>
    </location>
</feature>
<evidence type="ECO:0000313" key="26">
    <source>
        <dbReference type="EnsemblPlants" id="cds.evm.model.04.1312"/>
    </source>
</evidence>
<dbReference type="Gramene" id="evm.model.04.1312">
    <property type="protein sequence ID" value="cds.evm.model.04.1312"/>
    <property type="gene ID" value="evm.TU.04.1312"/>
</dbReference>
<keyword evidence="13" id="KW-0418">Kinase</keyword>
<keyword evidence="8" id="KW-0808">Transferase</keyword>